<accession>A0A428RKU8</accession>
<dbReference type="Pfam" id="PF20183">
    <property type="entry name" value="DUF6546"/>
    <property type="match status" value="1"/>
</dbReference>
<sequence>MSFIRLPLEIRLMILETIVQQRYPGWASFASVCKEWQHFIEKRNFNRLTLSVSCLDDFQRLVVRQRDLVQHIFLDIELPMYGCRQCRGNRGPTNRRPSIGYLISKGIRKLFCILGTWKTTNGLTLELGAHSLSDFMHWFRNYIASDQEDSTAAQKIEYSFHDPLHGWSHGQRVQYPPQLAIRQLFNTPNLSFPVERVPPQVESVTCLMIRREMRRSLPPLSLGLILSKLPRLENLIFEPWRILDAEWKGINETQMAHVITKQFPQSLKRVSIFEDFSDHLTAAIVNSYRRLWYSPVEMYGNTAHQLAAAFVAKCCDLEHLSVAYMIDAEDFFHNANRFSIWENLQSLALTSKLLRPTASRREIDSLLHKAGTVALRMPRLNTLVIWDGIKGNACAFIFHVNGEGTQITWRSTWEMELSSRVVKVWERVTSQRHSRALRVENQEINEVIESHGDAIYHLDLPCQVVSPASLGQIRREGRFGVVASSNG</sequence>
<dbReference type="AlphaFoldDB" id="A0A428RKU8"/>
<protein>
    <recommendedName>
        <fullName evidence="1">DUF6546 domain-containing protein</fullName>
    </recommendedName>
</protein>
<proteinExistence type="predicted"/>
<keyword evidence="3" id="KW-1185">Reference proteome</keyword>
<organism evidence="2 3">
    <name type="scientific">Fusarium floridanum</name>
    <dbReference type="NCBI Taxonomy" id="1325733"/>
    <lineage>
        <taxon>Eukaryota</taxon>
        <taxon>Fungi</taxon>
        <taxon>Dikarya</taxon>
        <taxon>Ascomycota</taxon>
        <taxon>Pezizomycotina</taxon>
        <taxon>Sordariomycetes</taxon>
        <taxon>Hypocreomycetidae</taxon>
        <taxon>Hypocreales</taxon>
        <taxon>Nectriaceae</taxon>
        <taxon>Fusarium</taxon>
        <taxon>Fusarium solani species complex</taxon>
    </lineage>
</organism>
<feature type="domain" description="DUF6546" evidence="1">
    <location>
        <begin position="263"/>
        <end position="465"/>
    </location>
</feature>
<dbReference type="InterPro" id="IPR046676">
    <property type="entry name" value="DUF6546"/>
</dbReference>
<evidence type="ECO:0000259" key="1">
    <source>
        <dbReference type="Pfam" id="PF20183"/>
    </source>
</evidence>
<evidence type="ECO:0000313" key="3">
    <source>
        <dbReference type="Proteomes" id="UP000287972"/>
    </source>
</evidence>
<evidence type="ECO:0000313" key="2">
    <source>
        <dbReference type="EMBL" id="RSL78154.1"/>
    </source>
</evidence>
<dbReference type="Proteomes" id="UP000287972">
    <property type="component" value="Unassembled WGS sequence"/>
</dbReference>
<dbReference type="EMBL" id="NKCL01000219">
    <property type="protein sequence ID" value="RSL78154.1"/>
    <property type="molecule type" value="Genomic_DNA"/>
</dbReference>
<reference evidence="2 3" key="1">
    <citation type="submission" date="2017-06" db="EMBL/GenBank/DDBJ databases">
        <title>Comparative genomic analysis of Ambrosia Fusariam Clade fungi.</title>
        <authorList>
            <person name="Stajich J.E."/>
            <person name="Carrillo J."/>
            <person name="Kijimoto T."/>
            <person name="Eskalen A."/>
            <person name="O'Donnell K."/>
            <person name="Kasson M."/>
        </authorList>
    </citation>
    <scope>NUCLEOTIDE SEQUENCE [LARGE SCALE GENOMIC DNA]</scope>
    <source>
        <strain evidence="2 3">NRRL62606</strain>
    </source>
</reference>
<name>A0A428RKU8_9HYPO</name>
<comment type="caution">
    <text evidence="2">The sequence shown here is derived from an EMBL/GenBank/DDBJ whole genome shotgun (WGS) entry which is preliminary data.</text>
</comment>
<gene>
    <name evidence="2" type="ORF">CEP51_008459</name>
</gene>